<dbReference type="AlphaFoldDB" id="A0A8X7CJR0"/>
<evidence type="ECO:0000313" key="2">
    <source>
        <dbReference type="EMBL" id="GFY75649.1"/>
    </source>
</evidence>
<sequence>MMRIMRVKKLKLFELCAFILRLHFSRAVELESDKFGGVRVGVAKNTSTPTSVFVEQFKSEVKLNYNNRQGVPEIMFNVEVGIEIPKTNTNFNVMCGQKDNCYVWIQTGSAHRGCQKSVQCVVEQQFPSRYGELSVCSSNHPNPNPKSNSLEL</sequence>
<gene>
    <name evidence="2" type="ORF">TNIN_455841</name>
</gene>
<name>A0A8X7CJR0_9ARAC</name>
<protein>
    <recommendedName>
        <fullName evidence="4">Secreted protein</fullName>
    </recommendedName>
</protein>
<feature type="chain" id="PRO_5036467637" description="Secreted protein" evidence="1">
    <location>
        <begin position="28"/>
        <end position="152"/>
    </location>
</feature>
<organism evidence="2 3">
    <name type="scientific">Trichonephila inaurata madagascariensis</name>
    <dbReference type="NCBI Taxonomy" id="2747483"/>
    <lineage>
        <taxon>Eukaryota</taxon>
        <taxon>Metazoa</taxon>
        <taxon>Ecdysozoa</taxon>
        <taxon>Arthropoda</taxon>
        <taxon>Chelicerata</taxon>
        <taxon>Arachnida</taxon>
        <taxon>Araneae</taxon>
        <taxon>Araneomorphae</taxon>
        <taxon>Entelegynae</taxon>
        <taxon>Araneoidea</taxon>
        <taxon>Nephilidae</taxon>
        <taxon>Trichonephila</taxon>
        <taxon>Trichonephila inaurata</taxon>
    </lineage>
</organism>
<keyword evidence="3" id="KW-1185">Reference proteome</keyword>
<comment type="caution">
    <text evidence="2">The sequence shown here is derived from an EMBL/GenBank/DDBJ whole genome shotgun (WGS) entry which is preliminary data.</text>
</comment>
<evidence type="ECO:0000256" key="1">
    <source>
        <dbReference type="SAM" id="SignalP"/>
    </source>
</evidence>
<evidence type="ECO:0000313" key="3">
    <source>
        <dbReference type="Proteomes" id="UP000886998"/>
    </source>
</evidence>
<keyword evidence="1" id="KW-0732">Signal</keyword>
<accession>A0A8X7CJR0</accession>
<dbReference type="Proteomes" id="UP000886998">
    <property type="component" value="Unassembled WGS sequence"/>
</dbReference>
<dbReference type="EMBL" id="BMAV01021527">
    <property type="protein sequence ID" value="GFY75649.1"/>
    <property type="molecule type" value="Genomic_DNA"/>
</dbReference>
<reference evidence="2" key="1">
    <citation type="submission" date="2020-08" db="EMBL/GenBank/DDBJ databases">
        <title>Multicomponent nature underlies the extraordinary mechanical properties of spider dragline silk.</title>
        <authorList>
            <person name="Kono N."/>
            <person name="Nakamura H."/>
            <person name="Mori M."/>
            <person name="Yoshida Y."/>
            <person name="Ohtoshi R."/>
            <person name="Malay A.D."/>
            <person name="Moran D.A.P."/>
            <person name="Tomita M."/>
            <person name="Numata K."/>
            <person name="Arakawa K."/>
        </authorList>
    </citation>
    <scope>NUCLEOTIDE SEQUENCE</scope>
</reference>
<evidence type="ECO:0008006" key="4">
    <source>
        <dbReference type="Google" id="ProtNLM"/>
    </source>
</evidence>
<proteinExistence type="predicted"/>
<feature type="signal peptide" evidence="1">
    <location>
        <begin position="1"/>
        <end position="27"/>
    </location>
</feature>